<accession>A0ABQ3UYR1</accession>
<dbReference type="RefSeq" id="WP_201374270.1">
    <property type="nucleotide sequence ID" value="NZ_BNJG01000002.1"/>
</dbReference>
<dbReference type="PROSITE" id="PS51819">
    <property type="entry name" value="VOC"/>
    <property type="match status" value="1"/>
</dbReference>
<name>A0ABQ3UYR1_9CHLR</name>
<proteinExistence type="predicted"/>
<dbReference type="Proteomes" id="UP000654345">
    <property type="component" value="Unassembled WGS sequence"/>
</dbReference>
<dbReference type="PANTHER" id="PTHR36113">
    <property type="entry name" value="LYASE, PUTATIVE-RELATED-RELATED"/>
    <property type="match status" value="1"/>
</dbReference>
<dbReference type="InterPro" id="IPR029068">
    <property type="entry name" value="Glyas_Bleomycin-R_OHBP_Dase"/>
</dbReference>
<dbReference type="PANTHER" id="PTHR36113:SF3">
    <property type="entry name" value="SLL5075 PROTEIN"/>
    <property type="match status" value="1"/>
</dbReference>
<organism evidence="2 3">
    <name type="scientific">Ktedonobacter robiniae</name>
    <dbReference type="NCBI Taxonomy" id="2778365"/>
    <lineage>
        <taxon>Bacteria</taxon>
        <taxon>Bacillati</taxon>
        <taxon>Chloroflexota</taxon>
        <taxon>Ktedonobacteria</taxon>
        <taxon>Ktedonobacterales</taxon>
        <taxon>Ktedonobacteraceae</taxon>
        <taxon>Ktedonobacter</taxon>
    </lineage>
</organism>
<dbReference type="Gene3D" id="3.10.180.10">
    <property type="entry name" value="2,3-Dihydroxybiphenyl 1,2-Dioxygenase, domain 1"/>
    <property type="match status" value="1"/>
</dbReference>
<dbReference type="Pfam" id="PF00903">
    <property type="entry name" value="Glyoxalase"/>
    <property type="match status" value="1"/>
</dbReference>
<dbReference type="CDD" id="cd06587">
    <property type="entry name" value="VOC"/>
    <property type="match status" value="1"/>
</dbReference>
<feature type="domain" description="VOC" evidence="1">
    <location>
        <begin position="2"/>
        <end position="111"/>
    </location>
</feature>
<evidence type="ECO:0000259" key="1">
    <source>
        <dbReference type="PROSITE" id="PS51819"/>
    </source>
</evidence>
<comment type="caution">
    <text evidence="2">The sequence shown here is derived from an EMBL/GenBank/DDBJ whole genome shotgun (WGS) entry which is preliminary data.</text>
</comment>
<reference evidence="2 3" key="1">
    <citation type="journal article" date="2021" name="Int. J. Syst. Evol. Microbiol.">
        <title>Reticulibacter mediterranei gen. nov., sp. nov., within the new family Reticulibacteraceae fam. nov., and Ktedonospora formicarum gen. nov., sp. nov., Ktedonobacter robiniae sp. nov., Dictyobacter formicarum sp. nov. and Dictyobacter arantiisoli sp. nov., belonging to the class Ktedonobacteria.</title>
        <authorList>
            <person name="Yabe S."/>
            <person name="Zheng Y."/>
            <person name="Wang C.M."/>
            <person name="Sakai Y."/>
            <person name="Abe K."/>
            <person name="Yokota A."/>
            <person name="Donadio S."/>
            <person name="Cavaletti L."/>
            <person name="Monciardini P."/>
        </authorList>
    </citation>
    <scope>NUCLEOTIDE SEQUENCE [LARGE SCALE GENOMIC DNA]</scope>
    <source>
        <strain evidence="2 3">SOSP1-30</strain>
    </source>
</reference>
<dbReference type="InterPro" id="IPR037523">
    <property type="entry name" value="VOC_core"/>
</dbReference>
<dbReference type="SUPFAM" id="SSF54593">
    <property type="entry name" value="Glyoxalase/Bleomycin resistance protein/Dihydroxybiphenyl dioxygenase"/>
    <property type="match status" value="1"/>
</dbReference>
<protein>
    <submittedName>
        <fullName evidence="2">Glyoxalase</fullName>
    </submittedName>
</protein>
<evidence type="ECO:0000313" key="3">
    <source>
        <dbReference type="Proteomes" id="UP000654345"/>
    </source>
</evidence>
<sequence>MKLNHVNLTVTDVPAATNFLETYFGLRNQGGNKGFTVLFDDDNLVLTLMKAGQVSYPGTFHIGFVQESEERVNEIYQRLKDDGFEMKPPERSHAWTFYVQAPGGFLVEVLA</sequence>
<evidence type="ECO:0000313" key="2">
    <source>
        <dbReference type="EMBL" id="GHO57989.1"/>
    </source>
</evidence>
<gene>
    <name evidence="2" type="ORF">KSB_64640</name>
</gene>
<keyword evidence="3" id="KW-1185">Reference proteome</keyword>
<dbReference type="InterPro" id="IPR004360">
    <property type="entry name" value="Glyas_Fos-R_dOase_dom"/>
</dbReference>
<dbReference type="EMBL" id="BNJG01000002">
    <property type="protein sequence ID" value="GHO57989.1"/>
    <property type="molecule type" value="Genomic_DNA"/>
</dbReference>
<dbReference type="InterPro" id="IPR051332">
    <property type="entry name" value="Fosfomycin_Res_Enzymes"/>
</dbReference>